<gene>
    <name evidence="2" type="ORF">GJ700_25815</name>
</gene>
<evidence type="ECO:0000313" key="3">
    <source>
        <dbReference type="Proteomes" id="UP000446768"/>
    </source>
</evidence>
<reference evidence="2 3" key="1">
    <citation type="submission" date="2019-11" db="EMBL/GenBank/DDBJ databases">
        <title>Novel species isolated from a subtropical stream in China.</title>
        <authorList>
            <person name="Lu H."/>
        </authorList>
    </citation>
    <scope>NUCLEOTIDE SEQUENCE [LARGE SCALE GENOMIC DNA]</scope>
    <source>
        <strain evidence="2 3">FT92W</strain>
    </source>
</reference>
<dbReference type="PROSITE" id="PS51273">
    <property type="entry name" value="GATASE_TYPE_1"/>
    <property type="match status" value="1"/>
</dbReference>
<protein>
    <submittedName>
        <fullName evidence="2">Glutamine amidotransferase</fullName>
    </submittedName>
</protein>
<sequence length="237" mass="25364">MMKSVVAIQHVAFENLGSFEAVLHDKEYAVHYLPAWSPGLAAQVQTLAPDLLVVLGGPIGVYEDDLYPFLREEMALLTQRLAAGQATLGICLGAQLMAAALGGKVYSSGVKEIGWAPLELSGAGRDSPLRYLSGELADVLHWHGDTFTLPQGAVHLASTPVCQNQAFAYGPRALGLQFHPEAQAEKIEHWLVGHACEIAGAGIDVAALRRDAQRHGAALQEQARHFFSAWLAQAVPA</sequence>
<dbReference type="InterPro" id="IPR044992">
    <property type="entry name" value="ChyE-like"/>
</dbReference>
<dbReference type="InterPro" id="IPR029062">
    <property type="entry name" value="Class_I_gatase-like"/>
</dbReference>
<accession>A0A7X2LWG1</accession>
<keyword evidence="2" id="KW-0808">Transferase</keyword>
<evidence type="ECO:0000313" key="2">
    <source>
        <dbReference type="EMBL" id="MRV75137.1"/>
    </source>
</evidence>
<dbReference type="PANTHER" id="PTHR42695">
    <property type="entry name" value="GLUTAMINE AMIDOTRANSFERASE YLR126C-RELATED"/>
    <property type="match status" value="1"/>
</dbReference>
<dbReference type="Proteomes" id="UP000446768">
    <property type="component" value="Unassembled WGS sequence"/>
</dbReference>
<dbReference type="InterPro" id="IPR017926">
    <property type="entry name" value="GATASE"/>
</dbReference>
<comment type="caution">
    <text evidence="2">The sequence shown here is derived from an EMBL/GenBank/DDBJ whole genome shotgun (WGS) entry which is preliminary data.</text>
</comment>
<dbReference type="GO" id="GO:0005829">
    <property type="term" value="C:cytosol"/>
    <property type="evidence" value="ECO:0007669"/>
    <property type="project" value="TreeGrafter"/>
</dbReference>
<dbReference type="CDD" id="cd01741">
    <property type="entry name" value="GATase1_1"/>
    <property type="match status" value="1"/>
</dbReference>
<dbReference type="SUPFAM" id="SSF52317">
    <property type="entry name" value="Class I glutamine amidotransferase-like"/>
    <property type="match status" value="1"/>
</dbReference>
<dbReference type="GO" id="GO:0016740">
    <property type="term" value="F:transferase activity"/>
    <property type="evidence" value="ECO:0007669"/>
    <property type="project" value="UniProtKB-KW"/>
</dbReference>
<organism evidence="2 3">
    <name type="scientific">Pseudoduganella rivuli</name>
    <dbReference type="NCBI Taxonomy" id="2666085"/>
    <lineage>
        <taxon>Bacteria</taxon>
        <taxon>Pseudomonadati</taxon>
        <taxon>Pseudomonadota</taxon>
        <taxon>Betaproteobacteria</taxon>
        <taxon>Burkholderiales</taxon>
        <taxon>Oxalobacteraceae</taxon>
        <taxon>Telluria group</taxon>
        <taxon>Pseudoduganella</taxon>
    </lineage>
</organism>
<name>A0A7X2LWG1_9BURK</name>
<dbReference type="Gene3D" id="3.40.50.880">
    <property type="match status" value="1"/>
</dbReference>
<dbReference type="NCBIfam" id="NF005458">
    <property type="entry name" value="PRK07053.1"/>
    <property type="match status" value="1"/>
</dbReference>
<dbReference type="AlphaFoldDB" id="A0A7X2LWG1"/>
<keyword evidence="3" id="KW-1185">Reference proteome</keyword>
<dbReference type="PANTHER" id="PTHR42695:SF5">
    <property type="entry name" value="GLUTAMINE AMIDOTRANSFERASE YLR126C-RELATED"/>
    <property type="match status" value="1"/>
</dbReference>
<dbReference type="EMBL" id="WKJJ01000018">
    <property type="protein sequence ID" value="MRV75137.1"/>
    <property type="molecule type" value="Genomic_DNA"/>
</dbReference>
<proteinExistence type="predicted"/>
<dbReference type="Pfam" id="PF00117">
    <property type="entry name" value="GATase"/>
    <property type="match status" value="1"/>
</dbReference>
<keyword evidence="2" id="KW-0315">Glutamine amidotransferase</keyword>
<feature type="domain" description="Glutamine amidotransferase" evidence="1">
    <location>
        <begin position="45"/>
        <end position="186"/>
    </location>
</feature>
<evidence type="ECO:0000259" key="1">
    <source>
        <dbReference type="Pfam" id="PF00117"/>
    </source>
</evidence>